<dbReference type="AlphaFoldDB" id="A0A4U1J6U7"/>
<dbReference type="Gene3D" id="3.40.630.30">
    <property type="match status" value="1"/>
</dbReference>
<keyword evidence="2" id="KW-0808">Transferase</keyword>
<evidence type="ECO:0000313" key="3">
    <source>
        <dbReference type="Proteomes" id="UP000309215"/>
    </source>
</evidence>
<reference evidence="2 3" key="1">
    <citation type="submission" date="2019-04" db="EMBL/GenBank/DDBJ databases">
        <authorList>
            <person name="Li Y."/>
            <person name="Wang J."/>
        </authorList>
    </citation>
    <scope>NUCLEOTIDE SEQUENCE [LARGE SCALE GENOMIC DNA]</scope>
    <source>
        <strain evidence="2 3">DSM 14668</strain>
    </source>
</reference>
<comment type="caution">
    <text evidence="2">The sequence shown here is derived from an EMBL/GenBank/DDBJ whole genome shotgun (WGS) entry which is preliminary data.</text>
</comment>
<name>A0A4U1J6U7_9BACT</name>
<keyword evidence="3" id="KW-1185">Reference proteome</keyword>
<dbReference type="RefSeq" id="WP_136932291.1">
    <property type="nucleotide sequence ID" value="NZ_SSMQ01000034.1"/>
</dbReference>
<dbReference type="OrthoDB" id="5422175at2"/>
<sequence>MTKPLIRAVTRDEVREHVASFALLHGVRPEEFDADFMVWWFFQNPTHEGLLAGAFDGDRLVGYVGFAAQHLRVQGRRVSAAILSSAFTHPDYRGKGLFQRLIRFLVEAAATRGHEAVFGWPNETALRIYLGRLGFSAMFPVDRSARPVSWGPLGARFGPQGVFAAECAGAAFDRMLPLRLGRYRYEIGPPGEHEWQGFMARVLAASDCMLERPHAYVRWRLSRPRREYIEVLLRDEAGVLRAWASARLPIPDEPPRLHVGDSLVDPWSRGALRALFAACAMEARHRGLEQVYTIARSARLGSSLAALGFLSRRSTTPIVAIATSNADLSLYQGWEYRDADMDMF</sequence>
<evidence type="ECO:0000259" key="1">
    <source>
        <dbReference type="PROSITE" id="PS51186"/>
    </source>
</evidence>
<dbReference type="Pfam" id="PF13527">
    <property type="entry name" value="Acetyltransf_9"/>
    <property type="match status" value="1"/>
</dbReference>
<dbReference type="InterPro" id="IPR016181">
    <property type="entry name" value="Acyl_CoA_acyltransferase"/>
</dbReference>
<dbReference type="EMBL" id="SSMQ01000034">
    <property type="protein sequence ID" value="TKD02486.1"/>
    <property type="molecule type" value="Genomic_DNA"/>
</dbReference>
<dbReference type="PROSITE" id="PS51186">
    <property type="entry name" value="GNAT"/>
    <property type="match status" value="1"/>
</dbReference>
<dbReference type="SUPFAM" id="SSF55729">
    <property type="entry name" value="Acyl-CoA N-acyltransferases (Nat)"/>
    <property type="match status" value="1"/>
</dbReference>
<dbReference type="Proteomes" id="UP000309215">
    <property type="component" value="Unassembled WGS sequence"/>
</dbReference>
<protein>
    <submittedName>
        <fullName evidence="2">GNAT family N-acetyltransferase</fullName>
    </submittedName>
</protein>
<accession>A0A4U1J6U7</accession>
<feature type="domain" description="N-acetyltransferase" evidence="1">
    <location>
        <begin position="4"/>
        <end position="155"/>
    </location>
</feature>
<gene>
    <name evidence="2" type="ORF">E8A74_28765</name>
</gene>
<dbReference type="CDD" id="cd04301">
    <property type="entry name" value="NAT_SF"/>
    <property type="match status" value="1"/>
</dbReference>
<evidence type="ECO:0000313" key="2">
    <source>
        <dbReference type="EMBL" id="TKD02486.1"/>
    </source>
</evidence>
<organism evidence="2 3">
    <name type="scientific">Polyangium fumosum</name>
    <dbReference type="NCBI Taxonomy" id="889272"/>
    <lineage>
        <taxon>Bacteria</taxon>
        <taxon>Pseudomonadati</taxon>
        <taxon>Myxococcota</taxon>
        <taxon>Polyangia</taxon>
        <taxon>Polyangiales</taxon>
        <taxon>Polyangiaceae</taxon>
        <taxon>Polyangium</taxon>
    </lineage>
</organism>
<dbReference type="GO" id="GO:0016747">
    <property type="term" value="F:acyltransferase activity, transferring groups other than amino-acyl groups"/>
    <property type="evidence" value="ECO:0007669"/>
    <property type="project" value="InterPro"/>
</dbReference>
<dbReference type="InterPro" id="IPR000182">
    <property type="entry name" value="GNAT_dom"/>
</dbReference>
<proteinExistence type="predicted"/>